<evidence type="ECO:0000256" key="5">
    <source>
        <dbReference type="ARBA" id="ARBA00023012"/>
    </source>
</evidence>
<dbReference type="InterPro" id="IPR003661">
    <property type="entry name" value="HisK_dim/P_dom"/>
</dbReference>
<dbReference type="SUPFAM" id="SSF47384">
    <property type="entry name" value="Homodimeric domain of signal transducing histidine kinase"/>
    <property type="match status" value="1"/>
</dbReference>
<proteinExistence type="predicted"/>
<evidence type="ECO:0000313" key="7">
    <source>
        <dbReference type="EMBL" id="TCO14137.1"/>
    </source>
</evidence>
<evidence type="ECO:0000313" key="8">
    <source>
        <dbReference type="Proteomes" id="UP000294881"/>
    </source>
</evidence>
<dbReference type="Pfam" id="PF02518">
    <property type="entry name" value="HATPase_c"/>
    <property type="match status" value="1"/>
</dbReference>
<dbReference type="InterPro" id="IPR036890">
    <property type="entry name" value="HATPase_C_sf"/>
</dbReference>
<dbReference type="SMART" id="SM00387">
    <property type="entry name" value="HATPase_c"/>
    <property type="match status" value="1"/>
</dbReference>
<dbReference type="Pfam" id="PF00512">
    <property type="entry name" value="HisKA"/>
    <property type="match status" value="1"/>
</dbReference>
<dbReference type="InterPro" id="IPR036097">
    <property type="entry name" value="HisK_dim/P_sf"/>
</dbReference>
<dbReference type="CDD" id="cd00082">
    <property type="entry name" value="HisKA"/>
    <property type="match status" value="1"/>
</dbReference>
<dbReference type="PROSITE" id="PS50109">
    <property type="entry name" value="HIS_KIN"/>
    <property type="match status" value="1"/>
</dbReference>
<dbReference type="EMBL" id="SLWL01000004">
    <property type="protein sequence ID" value="TCO14137.1"/>
    <property type="molecule type" value="Genomic_DNA"/>
</dbReference>
<dbReference type="SMART" id="SM00388">
    <property type="entry name" value="HisKA"/>
    <property type="match status" value="1"/>
</dbReference>
<evidence type="ECO:0000259" key="6">
    <source>
        <dbReference type="PROSITE" id="PS50109"/>
    </source>
</evidence>
<gene>
    <name evidence="7" type="ORF">EV666_10489</name>
</gene>
<dbReference type="SUPFAM" id="SSF55874">
    <property type="entry name" value="ATPase domain of HSP90 chaperone/DNA topoisomerase II/histidine kinase"/>
    <property type="match status" value="1"/>
</dbReference>
<dbReference type="OrthoDB" id="9801651at2"/>
<dbReference type="InterPro" id="IPR005467">
    <property type="entry name" value="His_kinase_dom"/>
</dbReference>
<sequence>MFRMLTAARTLRAWNALFGGDRASSVKADAASGLPGAAQPAAGSLAMLGHELRTPLAALMGYTEMLAGADQLTDAQRRAWSASAHAAASHLNALVASVLESGVEGLGAPSSSRETVDAGALAADCCDFVRPDASARGVTLHGPRAGSGPELHCDPRAVRQILLNLLANAIKFTPPGGEVRLDATLEGAMVVLTVSDTGIGFDEARRRQTAARQTAARQTSARQTAVRNVAASACGPGVGAPGPEAAGLGIGLLLVRSLASLHGGEASIHAGENAGTVARVVLPSGLSAPANETSAGSTCASHMMVPCLA</sequence>
<dbReference type="GO" id="GO:0000155">
    <property type="term" value="F:phosphorelay sensor kinase activity"/>
    <property type="evidence" value="ECO:0007669"/>
    <property type="project" value="InterPro"/>
</dbReference>
<dbReference type="Proteomes" id="UP000294881">
    <property type="component" value="Unassembled WGS sequence"/>
</dbReference>
<evidence type="ECO:0000256" key="2">
    <source>
        <dbReference type="ARBA" id="ARBA00012438"/>
    </source>
</evidence>
<comment type="caution">
    <text evidence="7">The sequence shown here is derived from an EMBL/GenBank/DDBJ whole genome shotgun (WGS) entry which is preliminary data.</text>
</comment>
<dbReference type="PANTHER" id="PTHR43711:SF26">
    <property type="entry name" value="SENSOR HISTIDINE KINASE RCSC"/>
    <property type="match status" value="1"/>
</dbReference>
<evidence type="ECO:0000256" key="3">
    <source>
        <dbReference type="ARBA" id="ARBA00022679"/>
    </source>
</evidence>
<evidence type="ECO:0000256" key="1">
    <source>
        <dbReference type="ARBA" id="ARBA00000085"/>
    </source>
</evidence>
<dbReference type="InterPro" id="IPR003594">
    <property type="entry name" value="HATPase_dom"/>
</dbReference>
<dbReference type="EC" id="2.7.13.3" evidence="2"/>
<reference evidence="7 8" key="1">
    <citation type="submission" date="2019-03" db="EMBL/GenBank/DDBJ databases">
        <title>Genomic Encyclopedia of Type Strains, Phase IV (KMG-IV): sequencing the most valuable type-strain genomes for metagenomic binning, comparative biology and taxonomic classification.</title>
        <authorList>
            <person name="Goeker M."/>
        </authorList>
    </citation>
    <scope>NUCLEOTIDE SEQUENCE [LARGE SCALE GENOMIC DNA]</scope>
    <source>
        <strain evidence="7 8">DSM 22958</strain>
    </source>
</reference>
<protein>
    <recommendedName>
        <fullName evidence="2">histidine kinase</fullName>
        <ecNumber evidence="2">2.7.13.3</ecNumber>
    </recommendedName>
</protein>
<name>A0A4R2GUI4_9HYPH</name>
<feature type="domain" description="Histidine kinase" evidence="6">
    <location>
        <begin position="47"/>
        <end position="286"/>
    </location>
</feature>
<organism evidence="7 8">
    <name type="scientific">Camelimonas lactis</name>
    <dbReference type="NCBI Taxonomy" id="659006"/>
    <lineage>
        <taxon>Bacteria</taxon>
        <taxon>Pseudomonadati</taxon>
        <taxon>Pseudomonadota</taxon>
        <taxon>Alphaproteobacteria</taxon>
        <taxon>Hyphomicrobiales</taxon>
        <taxon>Chelatococcaceae</taxon>
        <taxon>Camelimonas</taxon>
    </lineage>
</organism>
<accession>A0A4R2GUI4</accession>
<keyword evidence="3" id="KW-0808">Transferase</keyword>
<dbReference type="AlphaFoldDB" id="A0A4R2GUI4"/>
<dbReference type="Gene3D" id="1.10.287.130">
    <property type="match status" value="1"/>
</dbReference>
<keyword evidence="5" id="KW-0902">Two-component regulatory system</keyword>
<dbReference type="InterPro" id="IPR050736">
    <property type="entry name" value="Sensor_HK_Regulatory"/>
</dbReference>
<comment type="catalytic activity">
    <reaction evidence="1">
        <text>ATP + protein L-histidine = ADP + protein N-phospho-L-histidine.</text>
        <dbReference type="EC" id="2.7.13.3"/>
    </reaction>
</comment>
<dbReference type="Gene3D" id="3.30.565.10">
    <property type="entry name" value="Histidine kinase-like ATPase, C-terminal domain"/>
    <property type="match status" value="1"/>
</dbReference>
<dbReference type="PANTHER" id="PTHR43711">
    <property type="entry name" value="TWO-COMPONENT HISTIDINE KINASE"/>
    <property type="match status" value="1"/>
</dbReference>
<evidence type="ECO:0000256" key="4">
    <source>
        <dbReference type="ARBA" id="ARBA00022777"/>
    </source>
</evidence>
<keyword evidence="4" id="KW-0418">Kinase</keyword>
<keyword evidence="8" id="KW-1185">Reference proteome</keyword>